<evidence type="ECO:0000256" key="1">
    <source>
        <dbReference type="SAM" id="Coils"/>
    </source>
</evidence>
<keyword evidence="1" id="KW-0175">Coiled coil</keyword>
<dbReference type="EMBL" id="CAJVQB010031315">
    <property type="protein sequence ID" value="CAG8816738.1"/>
    <property type="molecule type" value="Genomic_DNA"/>
</dbReference>
<proteinExistence type="predicted"/>
<accession>A0ABN7W4R8</accession>
<name>A0ABN7W4R8_GIGMA</name>
<evidence type="ECO:0000313" key="3">
    <source>
        <dbReference type="EMBL" id="CAG8816738.1"/>
    </source>
</evidence>
<organism evidence="3 4">
    <name type="scientific">Gigaspora margarita</name>
    <dbReference type="NCBI Taxonomy" id="4874"/>
    <lineage>
        <taxon>Eukaryota</taxon>
        <taxon>Fungi</taxon>
        <taxon>Fungi incertae sedis</taxon>
        <taxon>Mucoromycota</taxon>
        <taxon>Glomeromycotina</taxon>
        <taxon>Glomeromycetes</taxon>
        <taxon>Diversisporales</taxon>
        <taxon>Gigasporaceae</taxon>
        <taxon>Gigaspora</taxon>
    </lineage>
</organism>
<protein>
    <submittedName>
        <fullName evidence="3">23129_t:CDS:1</fullName>
    </submittedName>
</protein>
<comment type="caution">
    <text evidence="3">The sequence shown here is derived from an EMBL/GenBank/DDBJ whole genome shotgun (WGS) entry which is preliminary data.</text>
</comment>
<evidence type="ECO:0000313" key="4">
    <source>
        <dbReference type="Proteomes" id="UP000789901"/>
    </source>
</evidence>
<feature type="compositionally biased region" description="Polar residues" evidence="2">
    <location>
        <begin position="17"/>
        <end position="26"/>
    </location>
</feature>
<reference evidence="3 4" key="1">
    <citation type="submission" date="2021-06" db="EMBL/GenBank/DDBJ databases">
        <authorList>
            <person name="Kallberg Y."/>
            <person name="Tangrot J."/>
            <person name="Rosling A."/>
        </authorList>
    </citation>
    <scope>NUCLEOTIDE SEQUENCE [LARGE SCALE GENOMIC DNA]</scope>
    <source>
        <strain evidence="3 4">120-4 pot B 10/14</strain>
    </source>
</reference>
<dbReference type="Proteomes" id="UP000789901">
    <property type="component" value="Unassembled WGS sequence"/>
</dbReference>
<feature type="compositionally biased region" description="Basic and acidic residues" evidence="2">
    <location>
        <begin position="1"/>
        <end position="11"/>
    </location>
</feature>
<feature type="coiled-coil region" evidence="1">
    <location>
        <begin position="35"/>
        <end position="62"/>
    </location>
</feature>
<evidence type="ECO:0000256" key="2">
    <source>
        <dbReference type="SAM" id="MobiDB-lite"/>
    </source>
</evidence>
<feature type="region of interest" description="Disordered" evidence="2">
    <location>
        <begin position="1"/>
        <end position="27"/>
    </location>
</feature>
<feature type="non-terminal residue" evidence="3">
    <location>
        <position position="72"/>
    </location>
</feature>
<keyword evidence="4" id="KW-1185">Reference proteome</keyword>
<gene>
    <name evidence="3" type="ORF">GMARGA_LOCUS26624</name>
</gene>
<sequence length="72" mass="8480">MTQRQKEEEKKIKRQNAAYSGPNTRSKTIKDLQENQRLTLENSELKKKIEMFENALVKANVKLFELRSDIAK</sequence>